<sequence>MKFRFLFIGILALCIDYVLLSHLSRNSTLTRDEFIARRNRILAQRRGRNNVQSDTLSPSGQLDTARSRQVQNSTNFNSINVSPNLFNRRRSNPNERGVNTRITTNVVTNRGSQRSGQRTREGQIPRTSRINLNGRGRSSENTLRGQTRRLNSRIQSSRQLRRGRLNPENLRRRQGRVRGNSDLRGIDSNSLDARIRDQEPSQGGNNVIGSGFDNSISRVILTPVQDGAVRSLRTLLNSGRGNATPRLIGFLIPRPDGRTQLRLMRGAQRFFSSRRRRSQESSDDGQNETTPGPLPINLRTILEAARRANLLPTRNGSRGDRNRNPPIVVLRSPNRNEAGISDDTPSPPRFGRRRGPLRRTGPGGDRSEGTTNIDQRRVNIEVNVDNQGGDDGTTQTQPRRQRQRQRQIQRQRQQGVFMRRRPQLPRNTFDSVTQSPAFSGTNSNTRPLFPSSSRRNTGIGLGMGLPTPPRRAFQNTFGQIDRSFDRVPSVDSVNSVPIGETGRNPPNPFGGRNEPRRVGVAGTRRQGGGVEIPNFAGSFSNNVDSDVGRTNVNTIDNFRTDNIPGQTNNLLPNFSASVDSFNLQRRTNPVDSQIPQRGRASSRSRRPQTRVFQPQAVINDGNIARDFNTLPPRSDQPMVPVDSFNQVQRQPQIMNLPSNSMVVPTSAPSLDVNNFRVPTSAPSLDASNFRRNESPVSSQQIEALRPQPVVQTTRVVESNRVNNPSFIQPALLPEFPNPSTPSFPQGGIPGQDNIIRPLTGINDPPRVPPFIQPVTDQTGAPTILNSQTSSVVEVPNLPGLMSTGNSFQIQPERRISGQISVDASPLNFTFDTNSLTPVNITNQIPLTNVSLLSDTNILPIDALFASNTASLPKISAMDTSFNNVSLDAGTQNALIRQQIVAAGGVPFNELPLGSVNDVNNVQGIPVDQQVQSLPESINVASSNNLVPSQINDPAPIIIETTPKVQIVTDAAISPTVVATVKVPALQTPDQLALVSMKPNPAVPDVKANITSTVKKTQIPADVIPTGPPPPLIQSIGVDNSQVPLPALLEQNPLLNSNVQSFDVPQLTQTGAQNLPQPLLPLDTRQMFIDAQIQNIPPNNIAQQVGMERTGLFPSNSQNIQIPSQFLDQQSFGNVRQPAVGFPVKLGNKMNVLNTFTQVMMNNLRNRNNQRSGQSKPVQSNRPRSGVPLDMGALRNLINDVLKTFFMNNNMDLRTMSQRGPGSAIDMVEKVVVDAATAHIGAVGAQKAIVEQNIKATVKNTLNELASLSSAPSQNIPAPVPTSGPVQDTISQGIAVARSSSQIESLNQNITPPNFQWSNFNNPDPIVSSSSSNTSTSDLKVGKKGISVFPTVPGKINMSLTVQMPEIPIQSVSNTTVQIIDKSPGIVIDAVPVTPAAPVSTITTTTQTVPISTASLETVSTTSLTTPSTISVTSTLPLSTSTSTITSTSQSTPQSTPQSTIVTELTAATTEVLPTSTSSIAPIVVVSASLGTEVVPPNPIPLQNTTPPKQSFSDDSSSSASKSTNTSSIPVDVTLSNATSKIIPAPPATLRNPWLSRFPRHLNVSLAYRMPKRGGKVRISHNVVNQAVVIKSLPPGASGTSLAADVTFRNLPTDTATQFGAGIEQKVTLAQNMKPPYAIPNLKAHAQRFGLVGHGGDLVRSADVGKPGGLPVFLPGSV</sequence>
<feature type="region of interest" description="Disordered" evidence="1">
    <location>
        <begin position="269"/>
        <end position="296"/>
    </location>
</feature>
<protein>
    <submittedName>
        <fullName evidence="3">Larval shell matrix protein 5</fullName>
    </submittedName>
</protein>
<feature type="signal peptide" evidence="2">
    <location>
        <begin position="1"/>
        <end position="20"/>
    </location>
</feature>
<feature type="region of interest" description="Disordered" evidence="1">
    <location>
        <begin position="586"/>
        <end position="609"/>
    </location>
</feature>
<dbReference type="EMBL" id="MH999862">
    <property type="protein sequence ID" value="AYN73058.1"/>
    <property type="molecule type" value="mRNA"/>
</dbReference>
<feature type="compositionally biased region" description="Low complexity" evidence="1">
    <location>
        <begin position="96"/>
        <end position="111"/>
    </location>
</feature>
<evidence type="ECO:0000256" key="1">
    <source>
        <dbReference type="SAM" id="MobiDB-lite"/>
    </source>
</evidence>
<accession>A0A3G2LJ56</accession>
<feature type="compositionally biased region" description="Basic residues" evidence="1">
    <location>
        <begin position="399"/>
        <end position="409"/>
    </location>
</feature>
<proteinExistence type="evidence at transcript level"/>
<feature type="compositionally biased region" description="Polar residues" evidence="1">
    <location>
        <begin position="586"/>
        <end position="599"/>
    </location>
</feature>
<evidence type="ECO:0000313" key="3">
    <source>
        <dbReference type="EMBL" id="AYN73058.1"/>
    </source>
</evidence>
<feature type="region of interest" description="Disordered" evidence="1">
    <location>
        <begin position="1438"/>
        <end position="1458"/>
    </location>
</feature>
<feature type="compositionally biased region" description="Polar residues" evidence="1">
    <location>
        <begin position="425"/>
        <end position="456"/>
    </location>
</feature>
<feature type="region of interest" description="Disordered" evidence="1">
    <location>
        <begin position="1166"/>
        <end position="1189"/>
    </location>
</feature>
<evidence type="ECO:0000256" key="2">
    <source>
        <dbReference type="SAM" id="SignalP"/>
    </source>
</evidence>
<feature type="region of interest" description="Disordered" evidence="1">
    <location>
        <begin position="310"/>
        <end position="540"/>
    </location>
</feature>
<keyword evidence="2" id="KW-0732">Signal</keyword>
<feature type="region of interest" description="Disordered" evidence="1">
    <location>
        <begin position="46"/>
        <end position="190"/>
    </location>
</feature>
<feature type="compositionally biased region" description="Polar residues" evidence="1">
    <location>
        <begin position="1171"/>
        <end position="1182"/>
    </location>
</feature>
<reference evidence="3" key="1">
    <citation type="journal article" date="2018" name="Mol. Biol. Evol.">
        <title>Dual Gene Repertoires for Larval and Adult Shells Reveal Molecules Essential for Molluscan Shell Formation.</title>
        <authorList>
            <person name="Zhao R."/>
            <person name="Takeuchi T."/>
            <person name="Luo Y.J."/>
            <person name="Ishikawa A."/>
            <person name="Kobayashi T."/>
            <person name="Koyanagi R."/>
            <person name="Villar-Briones A."/>
            <person name="Yamada L."/>
            <person name="Sawada H."/>
            <person name="Iwanaga S."/>
            <person name="Nagai K."/>
            <person name="Satoh N."/>
            <person name="Endo K."/>
        </authorList>
    </citation>
    <scope>NUCLEOTIDE SEQUENCE</scope>
</reference>
<feature type="compositionally biased region" description="Low complexity" evidence="1">
    <location>
        <begin position="1510"/>
        <end position="1527"/>
    </location>
</feature>
<name>A0A3G2LJ56_PINFU</name>
<feature type="compositionally biased region" description="Polar residues" evidence="1">
    <location>
        <begin position="1500"/>
        <end position="1509"/>
    </location>
</feature>
<feature type="region of interest" description="Disordered" evidence="1">
    <location>
        <begin position="1496"/>
        <end position="1528"/>
    </location>
</feature>
<feature type="compositionally biased region" description="Polar residues" evidence="1">
    <location>
        <begin position="49"/>
        <end position="85"/>
    </location>
</feature>
<feature type="chain" id="PRO_5018273966" evidence="2">
    <location>
        <begin position="21"/>
        <end position="1677"/>
    </location>
</feature>
<organism evidence="3">
    <name type="scientific">Pinctada fucata</name>
    <name type="common">Akoya pearl oyster</name>
    <name type="synonym">Pinctada imbricata fucata</name>
    <dbReference type="NCBI Taxonomy" id="50426"/>
    <lineage>
        <taxon>Eukaryota</taxon>
        <taxon>Metazoa</taxon>
        <taxon>Spiralia</taxon>
        <taxon>Lophotrochozoa</taxon>
        <taxon>Mollusca</taxon>
        <taxon>Bivalvia</taxon>
        <taxon>Autobranchia</taxon>
        <taxon>Pteriomorphia</taxon>
        <taxon>Pterioida</taxon>
        <taxon>Pterioidea</taxon>
        <taxon>Pteriidae</taxon>
        <taxon>Pinctada</taxon>
    </lineage>
</organism>